<dbReference type="AlphaFoldDB" id="A0A563E1L3"/>
<accession>A0A563E1L3</accession>
<evidence type="ECO:0000313" key="2">
    <source>
        <dbReference type="Proteomes" id="UP000320244"/>
    </source>
</evidence>
<protein>
    <recommendedName>
        <fullName evidence="3">GIY-YIG nuclease family protein</fullName>
    </recommendedName>
</protein>
<name>A0A563E1L3_9MICO</name>
<dbReference type="OrthoDB" id="5080666at2"/>
<dbReference type="RefSeq" id="WP_146316914.1">
    <property type="nucleotide sequence ID" value="NZ_VCQV01000014.1"/>
</dbReference>
<evidence type="ECO:0000313" key="1">
    <source>
        <dbReference type="EMBL" id="TWP36072.1"/>
    </source>
</evidence>
<comment type="caution">
    <text evidence="1">The sequence shown here is derived from an EMBL/GenBank/DDBJ whole genome shotgun (WGS) entry which is preliminary data.</text>
</comment>
<reference evidence="1 2" key="1">
    <citation type="submission" date="2019-05" db="EMBL/GenBank/DDBJ databases">
        <authorList>
            <person name="Lee S.D."/>
        </authorList>
    </citation>
    <scope>NUCLEOTIDE SEQUENCE [LARGE SCALE GENOMIC DNA]</scope>
    <source>
        <strain evidence="1 2">C5-26</strain>
    </source>
</reference>
<sequence>METLTIEVRDGTIDMSESWVYVWRSRSQPGSPIVYVGSTGMPPVLRTWLHLNHEDPDVGRVGQGYPDINEESLTVLAFRLDNDVDRQTVKHALIAALARDGRLGQTYIGPRSEDVRMERKEAAVTGEILAALPS</sequence>
<evidence type="ECO:0008006" key="3">
    <source>
        <dbReference type="Google" id="ProtNLM"/>
    </source>
</evidence>
<dbReference type="EMBL" id="VCQV01000014">
    <property type="protein sequence ID" value="TWP36072.1"/>
    <property type="molecule type" value="Genomic_DNA"/>
</dbReference>
<dbReference type="Proteomes" id="UP000320244">
    <property type="component" value="Unassembled WGS sequence"/>
</dbReference>
<organism evidence="1 2">
    <name type="scientific">Leekyejoonella antrihumi</name>
    <dbReference type="NCBI Taxonomy" id="1660198"/>
    <lineage>
        <taxon>Bacteria</taxon>
        <taxon>Bacillati</taxon>
        <taxon>Actinomycetota</taxon>
        <taxon>Actinomycetes</taxon>
        <taxon>Micrococcales</taxon>
        <taxon>Dermacoccaceae</taxon>
        <taxon>Leekyejoonella</taxon>
    </lineage>
</organism>
<keyword evidence="2" id="KW-1185">Reference proteome</keyword>
<reference evidence="1 2" key="2">
    <citation type="submission" date="2019-08" db="EMBL/GenBank/DDBJ databases">
        <title>Jejuicoccus antrihumi gen. nov., sp. nov., a new member of the family Dermacoccaceae isolated from a cave.</title>
        <authorList>
            <person name="Schumann P."/>
            <person name="Kim I.S."/>
        </authorList>
    </citation>
    <scope>NUCLEOTIDE SEQUENCE [LARGE SCALE GENOMIC DNA]</scope>
    <source>
        <strain evidence="1 2">C5-26</strain>
    </source>
</reference>
<gene>
    <name evidence="1" type="ORF">FGL98_11520</name>
</gene>
<proteinExistence type="predicted"/>